<evidence type="ECO:0000256" key="1">
    <source>
        <dbReference type="SAM" id="MobiDB-lite"/>
    </source>
</evidence>
<dbReference type="Proteomes" id="UP000250235">
    <property type="component" value="Unassembled WGS sequence"/>
</dbReference>
<proteinExistence type="predicted"/>
<evidence type="ECO:0000313" key="2">
    <source>
        <dbReference type="EMBL" id="KZV47608.1"/>
    </source>
</evidence>
<protein>
    <submittedName>
        <fullName evidence="2">F-box/kelch-repeat protein-like</fullName>
    </submittedName>
</protein>
<reference evidence="2 3" key="1">
    <citation type="journal article" date="2015" name="Proc. Natl. Acad. Sci. U.S.A.">
        <title>The resurrection genome of Boea hygrometrica: A blueprint for survival of dehydration.</title>
        <authorList>
            <person name="Xiao L."/>
            <person name="Yang G."/>
            <person name="Zhang L."/>
            <person name="Yang X."/>
            <person name="Zhao S."/>
            <person name="Ji Z."/>
            <person name="Zhou Q."/>
            <person name="Hu M."/>
            <person name="Wang Y."/>
            <person name="Chen M."/>
            <person name="Xu Y."/>
            <person name="Jin H."/>
            <person name="Xiao X."/>
            <person name="Hu G."/>
            <person name="Bao F."/>
            <person name="Hu Y."/>
            <person name="Wan P."/>
            <person name="Li L."/>
            <person name="Deng X."/>
            <person name="Kuang T."/>
            <person name="Xiang C."/>
            <person name="Zhu J.K."/>
            <person name="Oliver M.J."/>
            <person name="He Y."/>
        </authorList>
    </citation>
    <scope>NUCLEOTIDE SEQUENCE [LARGE SCALE GENOMIC DNA]</scope>
    <source>
        <strain evidence="3">cv. XS01</strain>
    </source>
</reference>
<dbReference type="EMBL" id="KQ995246">
    <property type="protein sequence ID" value="KZV47608.1"/>
    <property type="molecule type" value="Genomic_DNA"/>
</dbReference>
<gene>
    <name evidence="2" type="ORF">F511_12877</name>
</gene>
<name>A0A2Z7CKZ7_9LAMI</name>
<dbReference type="AlphaFoldDB" id="A0A2Z7CKZ7"/>
<keyword evidence="3" id="KW-1185">Reference proteome</keyword>
<sequence length="213" mass="23298">MESKGEERDDAVLRNCLTFKTPRMIQGSPVKLPLAPLISTSSDRGGTATRRGTAIFSPTQPAIHRSSSSHSFMKIPPPQVRSSSGSHLINPWSLRFDKTGPTLSGSCGGIRLCRYLFLEMMVPQKLLDALEPSSHGHWNPLLHNREPRDQQKYYRKTQSQGGGNGGDAAAESSSEDLDVSESSGDSHAEGPAVELRIQELRIKPTYVGLYVVL</sequence>
<accession>A0A2Z7CKZ7</accession>
<feature type="compositionally biased region" description="Polar residues" evidence="1">
    <location>
        <begin position="60"/>
        <end position="71"/>
    </location>
</feature>
<feature type="region of interest" description="Disordered" evidence="1">
    <location>
        <begin position="60"/>
        <end position="84"/>
    </location>
</feature>
<feature type="region of interest" description="Disordered" evidence="1">
    <location>
        <begin position="155"/>
        <end position="190"/>
    </location>
</feature>
<organism evidence="2 3">
    <name type="scientific">Dorcoceras hygrometricum</name>
    <dbReference type="NCBI Taxonomy" id="472368"/>
    <lineage>
        <taxon>Eukaryota</taxon>
        <taxon>Viridiplantae</taxon>
        <taxon>Streptophyta</taxon>
        <taxon>Embryophyta</taxon>
        <taxon>Tracheophyta</taxon>
        <taxon>Spermatophyta</taxon>
        <taxon>Magnoliopsida</taxon>
        <taxon>eudicotyledons</taxon>
        <taxon>Gunneridae</taxon>
        <taxon>Pentapetalae</taxon>
        <taxon>asterids</taxon>
        <taxon>lamiids</taxon>
        <taxon>Lamiales</taxon>
        <taxon>Gesneriaceae</taxon>
        <taxon>Didymocarpoideae</taxon>
        <taxon>Trichosporeae</taxon>
        <taxon>Loxocarpinae</taxon>
        <taxon>Dorcoceras</taxon>
    </lineage>
</organism>
<evidence type="ECO:0000313" key="3">
    <source>
        <dbReference type="Proteomes" id="UP000250235"/>
    </source>
</evidence>